<accession>A0A6J6Q4L3</accession>
<evidence type="ECO:0000256" key="4">
    <source>
        <dbReference type="ARBA" id="ARBA00023065"/>
    </source>
</evidence>
<evidence type="ECO:0000256" key="6">
    <source>
        <dbReference type="ARBA" id="ARBA00023310"/>
    </source>
</evidence>
<keyword evidence="3" id="KW-0375">Hydrogen ion transport</keyword>
<dbReference type="AlphaFoldDB" id="A0A6J6Q4L3"/>
<dbReference type="Pfam" id="PF00213">
    <property type="entry name" value="OSCP"/>
    <property type="match status" value="1"/>
</dbReference>
<evidence type="ECO:0000256" key="2">
    <source>
        <dbReference type="ARBA" id="ARBA00022448"/>
    </source>
</evidence>
<evidence type="ECO:0000313" key="7">
    <source>
        <dbReference type="EMBL" id="CAB4705999.1"/>
    </source>
</evidence>
<dbReference type="PRINTS" id="PR00125">
    <property type="entry name" value="ATPASEDELTA"/>
</dbReference>
<dbReference type="HAMAP" id="MF_01416">
    <property type="entry name" value="ATP_synth_delta_bact"/>
    <property type="match status" value="1"/>
</dbReference>
<sequence>MAILSTAVSARWSTNKDFVHCIEHISRLSLLERAEREQQAEEVAEQIFRFGRVLDGQPRLTSLLSDYHEPASGRVALLRSILAASNGANATTIALLAQSIELLHGERFDEVVADLSQLAVARRGEIVAEVGAASDLSEAQRQRLNQVLTRIYHHPVSVQLTIGPRLLGGLSVAVGDEVIDGTLSSRLAVAALKLPS</sequence>
<proteinExistence type="inferred from homology"/>
<name>A0A6J6Q4L3_9ZZZZ</name>
<keyword evidence="5" id="KW-0472">Membrane</keyword>
<evidence type="ECO:0000256" key="5">
    <source>
        <dbReference type="ARBA" id="ARBA00023136"/>
    </source>
</evidence>
<keyword evidence="2" id="KW-0813">Transport</keyword>
<evidence type="ECO:0000256" key="1">
    <source>
        <dbReference type="ARBA" id="ARBA00004370"/>
    </source>
</evidence>
<keyword evidence="6" id="KW-0066">ATP synthesis</keyword>
<comment type="subcellular location">
    <subcellularLocation>
        <location evidence="1">Membrane</location>
    </subcellularLocation>
</comment>
<dbReference type="GO" id="GO:0046933">
    <property type="term" value="F:proton-transporting ATP synthase activity, rotational mechanism"/>
    <property type="evidence" value="ECO:0007669"/>
    <property type="project" value="InterPro"/>
</dbReference>
<evidence type="ECO:0000256" key="3">
    <source>
        <dbReference type="ARBA" id="ARBA00022781"/>
    </source>
</evidence>
<dbReference type="InterPro" id="IPR000711">
    <property type="entry name" value="ATPase_OSCP/dsu"/>
</dbReference>
<keyword evidence="4" id="KW-0406">Ion transport</keyword>
<organism evidence="7">
    <name type="scientific">freshwater metagenome</name>
    <dbReference type="NCBI Taxonomy" id="449393"/>
    <lineage>
        <taxon>unclassified sequences</taxon>
        <taxon>metagenomes</taxon>
        <taxon>ecological metagenomes</taxon>
    </lineage>
</organism>
<reference evidence="7" key="1">
    <citation type="submission" date="2020-05" db="EMBL/GenBank/DDBJ databases">
        <authorList>
            <person name="Chiriac C."/>
            <person name="Salcher M."/>
            <person name="Ghai R."/>
            <person name="Kavagutti S V."/>
        </authorList>
    </citation>
    <scope>NUCLEOTIDE SEQUENCE</scope>
</reference>
<gene>
    <name evidence="7" type="ORF">UFOPK2625_00745</name>
</gene>
<dbReference type="PANTHER" id="PTHR11910">
    <property type="entry name" value="ATP SYNTHASE DELTA CHAIN"/>
    <property type="match status" value="1"/>
</dbReference>
<dbReference type="GO" id="GO:0016020">
    <property type="term" value="C:membrane"/>
    <property type="evidence" value="ECO:0007669"/>
    <property type="project" value="UniProtKB-SubCell"/>
</dbReference>
<dbReference type="EMBL" id="CAEZXZ010000097">
    <property type="protein sequence ID" value="CAB4705999.1"/>
    <property type="molecule type" value="Genomic_DNA"/>
</dbReference>
<protein>
    <submittedName>
        <fullName evidence="7">Unannotated protein</fullName>
    </submittedName>
</protein>